<dbReference type="EMBL" id="JAAKZI010000011">
    <property type="protein sequence ID" value="NGN83467.1"/>
    <property type="molecule type" value="Genomic_DNA"/>
</dbReference>
<evidence type="ECO:0000313" key="2">
    <source>
        <dbReference type="Proteomes" id="UP000479226"/>
    </source>
</evidence>
<dbReference type="SUPFAM" id="SSF53795">
    <property type="entry name" value="PEP carboxykinase-like"/>
    <property type="match status" value="1"/>
</dbReference>
<proteinExistence type="predicted"/>
<comment type="caution">
    <text evidence="1">The sequence shown here is derived from an EMBL/GenBank/DDBJ whole genome shotgun (WGS) entry which is preliminary data.</text>
</comment>
<dbReference type="InterPro" id="IPR027417">
    <property type="entry name" value="P-loop_NTPase"/>
</dbReference>
<gene>
    <name evidence="1" type="ORF">G6N77_08350</name>
</gene>
<protein>
    <recommendedName>
        <fullName evidence="3">Aldolase</fullName>
    </recommendedName>
</protein>
<evidence type="ECO:0000313" key="1">
    <source>
        <dbReference type="EMBL" id="NGN83467.1"/>
    </source>
</evidence>
<dbReference type="RefSeq" id="WP_165181567.1">
    <property type="nucleotide sequence ID" value="NZ_JAAKZI010000011.1"/>
</dbReference>
<evidence type="ECO:0008006" key="3">
    <source>
        <dbReference type="Google" id="ProtNLM"/>
    </source>
</evidence>
<accession>A0ABX0D9A5</accession>
<reference evidence="1 2" key="1">
    <citation type="submission" date="2020-02" db="EMBL/GenBank/DDBJ databases">
        <title>Genome sequence of the type strain DSM 27180 of Arthrobacter silviterrae.</title>
        <authorList>
            <person name="Gao J."/>
            <person name="Sun J."/>
        </authorList>
    </citation>
    <scope>NUCLEOTIDE SEQUENCE [LARGE SCALE GENOMIC DNA]</scope>
    <source>
        <strain evidence="1 2">DSM 27180</strain>
    </source>
</reference>
<keyword evidence="2" id="KW-1185">Reference proteome</keyword>
<dbReference type="Proteomes" id="UP000479226">
    <property type="component" value="Unassembled WGS sequence"/>
</dbReference>
<organism evidence="1 2">
    <name type="scientific">Arthrobacter silviterrae</name>
    <dbReference type="NCBI Taxonomy" id="2026658"/>
    <lineage>
        <taxon>Bacteria</taxon>
        <taxon>Bacillati</taxon>
        <taxon>Actinomycetota</taxon>
        <taxon>Actinomycetes</taxon>
        <taxon>Micrococcales</taxon>
        <taxon>Micrococcaceae</taxon>
        <taxon>Arthrobacter</taxon>
    </lineage>
</organism>
<dbReference type="Gene3D" id="3.40.50.300">
    <property type="entry name" value="P-loop containing nucleotide triphosphate hydrolases"/>
    <property type="match status" value="1"/>
</dbReference>
<sequence length="368" mass="39898">MTQSQLAAPSPVSTGAHFDVHGLVGIEVVPGTPGAPQLVDMLGPFHTARRAEEDTRILVTGTTLPLINPSHAEDAYRYSDDTLFLPRDRVTVTATDAGFTVAGRGELLTAVIPLLDRLCVANGAAMVHAAIVNYRGAGVLMPAWGGVGKTSTVAKLVRIEGVQFMADDWAFLRSDGTVLGYAKPMFIKAHHQPIYPQLFEGAHKPLVPKALTKPLERVSTIVHPVIVRYPRTAAFTRHWSPEHRMVTPEEAFGAENIATEAPTRVALFLERHSGFDAVLEPRSADWLTTRIVGNFHTELPGVSRSLIEALGATGLVPLERYFSDKAKVVRRGLGGIPCHVLKIPVDWSADRASDHVTATVQALLNEWA</sequence>
<name>A0ABX0D9A5_9MICC</name>